<dbReference type="AlphaFoldDB" id="A0A7W6PWK6"/>
<keyword evidence="1" id="KW-0175">Coiled coil</keyword>
<protein>
    <submittedName>
        <fullName evidence="4">Tape measure domain-containing protein</fullName>
    </submittedName>
</protein>
<dbReference type="RefSeq" id="WP_188081785.1">
    <property type="nucleotide sequence ID" value="NZ_JACIEU010000006.1"/>
</dbReference>
<dbReference type="Pfam" id="PF20155">
    <property type="entry name" value="TMP_3"/>
    <property type="match status" value="1"/>
</dbReference>
<dbReference type="EMBL" id="JACIEU010000006">
    <property type="protein sequence ID" value="MBB4148005.1"/>
    <property type="molecule type" value="Genomic_DNA"/>
</dbReference>
<keyword evidence="5" id="KW-1185">Reference proteome</keyword>
<name>A0A7W6PWK6_9SPHN</name>
<evidence type="ECO:0000256" key="1">
    <source>
        <dbReference type="SAM" id="Coils"/>
    </source>
</evidence>
<evidence type="ECO:0000256" key="2">
    <source>
        <dbReference type="SAM" id="MobiDB-lite"/>
    </source>
</evidence>
<reference evidence="4 5" key="1">
    <citation type="submission" date="2020-08" db="EMBL/GenBank/DDBJ databases">
        <title>Genomic Encyclopedia of Type Strains, Phase IV (KMG-IV): sequencing the most valuable type-strain genomes for metagenomic binning, comparative biology and taxonomic classification.</title>
        <authorList>
            <person name="Goeker M."/>
        </authorList>
    </citation>
    <scope>NUCLEOTIDE SEQUENCE [LARGE SCALE GENOMIC DNA]</scope>
    <source>
        <strain evidence="4 5">DSM 19371</strain>
    </source>
</reference>
<evidence type="ECO:0000259" key="3">
    <source>
        <dbReference type="Pfam" id="PF20155"/>
    </source>
</evidence>
<evidence type="ECO:0000313" key="4">
    <source>
        <dbReference type="EMBL" id="MBB4148005.1"/>
    </source>
</evidence>
<proteinExistence type="predicted"/>
<evidence type="ECO:0000313" key="5">
    <source>
        <dbReference type="Proteomes" id="UP000590524"/>
    </source>
</evidence>
<dbReference type="NCBIfam" id="TIGR02675">
    <property type="entry name" value="tape_meas_nterm"/>
    <property type="match status" value="1"/>
</dbReference>
<feature type="domain" description="Tape measure protein N-terminal" evidence="3">
    <location>
        <begin position="69"/>
        <end position="261"/>
    </location>
</feature>
<feature type="coiled-coil region" evidence="1">
    <location>
        <begin position="2"/>
        <end position="36"/>
    </location>
</feature>
<organism evidence="4 5">
    <name type="scientific">Sphingobium scionense</name>
    <dbReference type="NCBI Taxonomy" id="1404341"/>
    <lineage>
        <taxon>Bacteria</taxon>
        <taxon>Pseudomonadati</taxon>
        <taxon>Pseudomonadota</taxon>
        <taxon>Alphaproteobacteria</taxon>
        <taxon>Sphingomonadales</taxon>
        <taxon>Sphingomonadaceae</taxon>
        <taxon>Sphingobium</taxon>
    </lineage>
</organism>
<feature type="compositionally biased region" description="Basic and acidic residues" evidence="2">
    <location>
        <begin position="411"/>
        <end position="433"/>
    </location>
</feature>
<dbReference type="InterPro" id="IPR013491">
    <property type="entry name" value="Tape_meas_N"/>
</dbReference>
<dbReference type="Proteomes" id="UP000590524">
    <property type="component" value="Unassembled WGS sequence"/>
</dbReference>
<feature type="coiled-coil region" evidence="1">
    <location>
        <begin position="526"/>
        <end position="594"/>
    </location>
</feature>
<sequence length="836" mass="90121">MAVTADRVVVELEARLDRYEADLARAEAKFDQAMDGISSSSSAAEAVVTRAFAYMKAAVAGFTLVGLTQEFLSLADEAKKLDATLKLATQGFGSFGQAQKDVNRIANDTRSGLSETASLYANFVRGAKELGGTQAEAARATETFSKTLKISGADANQAASATLQFGQALAAGALRGDELNSILEASPRLARLLAESMGQPIGQIKQLGEEGKLTSDKLLRALTDQKFTAGIDAEFKQLPLTFDDAMTRVYNAALTTFSGFDRGGEFSTMLANFFVDGADGFADLEKRAEDFGISVRGTLEGLGDAFDPLIEAGAEAFRLLGIDLSNFSMNGRKEISEILGAFDDLLNIGPSIANRFGANGKFDSRLQETFNKRSAESDVQRRMALIMAADPLVDAPPRPAKGPSATSGESDADKKKRQAAERKAAREAEKAAREAYQNAQEDRQTQIDILRAKSALTDDIEERAQFEREMLDIERQQRLAEIAQNKTLSDQQRQARIDVINRLYGSAGQGDEIIVDGGGLLPRAVMRDLQKRLEDAANMQAEAQYDIAHDALAWQERMAGTREERQKVQLELLNLEYEERRRQLEYQQKNATSQAERDAFQTRIDALGGQMANDRASIERDNEGPLARYRRRMDETSTQDQVEELITQELDYVRDGIRDSITKRLGVKDPFLTGIIDMFIQQNVIKPLANALNQQGGIGGLLGSLGKIISGGSTPGGGETGTGVGFASGGSGVLGGRGGTDRNTLSLNGRPIANVTRGETLSVGSKALRGGTSPSTTVINYIGPGAEEFWGSVDARSARVASPIARDASARSGAASYAQGQQSTPGTMFKYQQLKG</sequence>
<feature type="region of interest" description="Disordered" evidence="2">
    <location>
        <begin position="389"/>
        <end position="443"/>
    </location>
</feature>
<accession>A0A7W6PWK6</accession>
<comment type="caution">
    <text evidence="4">The sequence shown here is derived from an EMBL/GenBank/DDBJ whole genome shotgun (WGS) entry which is preliminary data.</text>
</comment>
<gene>
    <name evidence="4" type="ORF">GGQ90_001783</name>
</gene>